<dbReference type="RefSeq" id="WP_146372121.1">
    <property type="nucleotide sequence ID" value="NZ_SJPP01000001.1"/>
</dbReference>
<sequence length="342" mass="38388">MTLIARKLRRGRWTCPLALLLIGMLTGGLQAEPPLMDPSEVLSEEFQDNDILQIQFQQARENRNNARAWAVGTSSDEAKRAAIQALPLNKLTPADRNRVAEVVNSSSMFRRMPTIVFESDPDAYEFMVYHPDVTASIWRAMKISKMRLWQTGRFEFEGDAEDGTIGTMDVVFQSPNLNLVFCEGEFKSPLIPKPIRAQSVILLRTGYSKEANDKIYVTHSADLYVSFPSQTVDNIAKILSPISGRIADRTFSEISTFLKMMSMAMTTRPGWVEKLSGKMGGIPDLRRTQLLKLTAKVYAAELKRQDQSGATTVSGQAPDRDSNAVRRTTRRSNPLPLRATRR</sequence>
<proteinExistence type="predicted"/>
<dbReference type="Proteomes" id="UP000320735">
    <property type="component" value="Unassembled WGS sequence"/>
</dbReference>
<evidence type="ECO:0000256" key="1">
    <source>
        <dbReference type="SAM" id="MobiDB-lite"/>
    </source>
</evidence>
<reference evidence="2 3" key="1">
    <citation type="submission" date="2019-02" db="EMBL/GenBank/DDBJ databases">
        <title>Deep-cultivation of Planctomycetes and their phenomic and genomic characterization uncovers novel biology.</title>
        <authorList>
            <person name="Wiegand S."/>
            <person name="Jogler M."/>
            <person name="Boedeker C."/>
            <person name="Pinto D."/>
            <person name="Vollmers J."/>
            <person name="Rivas-Marin E."/>
            <person name="Kohn T."/>
            <person name="Peeters S.H."/>
            <person name="Heuer A."/>
            <person name="Rast P."/>
            <person name="Oberbeckmann S."/>
            <person name="Bunk B."/>
            <person name="Jeske O."/>
            <person name="Meyerdierks A."/>
            <person name="Storesund J.E."/>
            <person name="Kallscheuer N."/>
            <person name="Luecker S."/>
            <person name="Lage O.M."/>
            <person name="Pohl T."/>
            <person name="Merkel B.J."/>
            <person name="Hornburger P."/>
            <person name="Mueller R.-W."/>
            <person name="Bruemmer F."/>
            <person name="Labrenz M."/>
            <person name="Spormann A.M."/>
            <person name="Op Den Camp H."/>
            <person name="Overmann J."/>
            <person name="Amann R."/>
            <person name="Jetten M.S.M."/>
            <person name="Mascher T."/>
            <person name="Medema M.H."/>
            <person name="Devos D.P."/>
            <person name="Kaster A.-K."/>
            <person name="Ovreas L."/>
            <person name="Rohde M."/>
            <person name="Galperin M.Y."/>
            <person name="Jogler C."/>
        </authorList>
    </citation>
    <scope>NUCLEOTIDE SEQUENCE [LARGE SCALE GENOMIC DNA]</scope>
    <source>
        <strain evidence="2 3">CA54</strain>
    </source>
</reference>
<name>A0A5C6BSX1_9PLAN</name>
<gene>
    <name evidence="2" type="ORF">CA54_37320</name>
</gene>
<accession>A0A5C6BSX1</accession>
<evidence type="ECO:0000313" key="2">
    <source>
        <dbReference type="EMBL" id="TWU14862.1"/>
    </source>
</evidence>
<feature type="region of interest" description="Disordered" evidence="1">
    <location>
        <begin position="306"/>
        <end position="342"/>
    </location>
</feature>
<evidence type="ECO:0000313" key="3">
    <source>
        <dbReference type="Proteomes" id="UP000320735"/>
    </source>
</evidence>
<keyword evidence="3" id="KW-1185">Reference proteome</keyword>
<comment type="caution">
    <text evidence="2">The sequence shown here is derived from an EMBL/GenBank/DDBJ whole genome shotgun (WGS) entry which is preliminary data.</text>
</comment>
<dbReference type="EMBL" id="SJPP01000001">
    <property type="protein sequence ID" value="TWU14862.1"/>
    <property type="molecule type" value="Genomic_DNA"/>
</dbReference>
<dbReference type="OrthoDB" id="291981at2"/>
<organism evidence="2 3">
    <name type="scientific">Symmachiella macrocystis</name>
    <dbReference type="NCBI Taxonomy" id="2527985"/>
    <lineage>
        <taxon>Bacteria</taxon>
        <taxon>Pseudomonadati</taxon>
        <taxon>Planctomycetota</taxon>
        <taxon>Planctomycetia</taxon>
        <taxon>Planctomycetales</taxon>
        <taxon>Planctomycetaceae</taxon>
        <taxon>Symmachiella</taxon>
    </lineage>
</organism>
<protein>
    <submittedName>
        <fullName evidence="2">Uncharacterized protein</fullName>
    </submittedName>
</protein>
<dbReference type="AlphaFoldDB" id="A0A5C6BSX1"/>